<dbReference type="PRINTS" id="PR00368">
    <property type="entry name" value="FADPNR"/>
</dbReference>
<keyword evidence="11 16" id="KW-0408">Iron</keyword>
<dbReference type="InterPro" id="IPR005117">
    <property type="entry name" value="NiRdtase/SiRdtase_haem-b_fer"/>
</dbReference>
<keyword evidence="9 15" id="KW-0274">FAD</keyword>
<evidence type="ECO:0000256" key="1">
    <source>
        <dbReference type="ARBA" id="ARBA00001974"/>
    </source>
</evidence>
<dbReference type="SUPFAM" id="SSF51905">
    <property type="entry name" value="FAD/NAD(P)-binding domain"/>
    <property type="match status" value="2"/>
</dbReference>
<dbReference type="PROSITE" id="PS00365">
    <property type="entry name" value="NIR_SIR"/>
    <property type="match status" value="1"/>
</dbReference>
<keyword evidence="7" id="KW-0001">2Fe-2S</keyword>
<dbReference type="CDD" id="cd19944">
    <property type="entry name" value="NirB_Fer2_BFD-like_2"/>
    <property type="match status" value="1"/>
</dbReference>
<dbReference type="InterPro" id="IPR006067">
    <property type="entry name" value="NO2/SO3_Rdtase_4Fe4S_dom"/>
</dbReference>
<evidence type="ECO:0000256" key="3">
    <source>
        <dbReference type="ARBA" id="ARBA00010429"/>
    </source>
</evidence>
<dbReference type="UniPathway" id="UPA00653"/>
<dbReference type="InterPro" id="IPR023753">
    <property type="entry name" value="FAD/NAD-binding_dom"/>
</dbReference>
<dbReference type="Pfam" id="PF07992">
    <property type="entry name" value="Pyr_redox_2"/>
    <property type="match status" value="1"/>
</dbReference>
<dbReference type="FunFam" id="3.30.390.30:FF:000006">
    <property type="entry name" value="Nitrite reductase large subunit"/>
    <property type="match status" value="1"/>
</dbReference>
<dbReference type="InterPro" id="IPR052034">
    <property type="entry name" value="NasD-like"/>
</dbReference>
<dbReference type="InterPro" id="IPR006066">
    <property type="entry name" value="NO2/SO3_Rdtase_FeS/sirohaem_BS"/>
</dbReference>
<protein>
    <submittedName>
        <fullName evidence="22">Assimilatory nitrite reductase (NAD(P)H) large subunit</fullName>
    </submittedName>
</protein>
<evidence type="ECO:0000259" key="20">
    <source>
        <dbReference type="Pfam" id="PF07992"/>
    </source>
</evidence>
<dbReference type="PANTHER" id="PTHR43809:SF1">
    <property type="entry name" value="NITRITE REDUCTASE (NADH) LARGE SUBUNIT"/>
    <property type="match status" value="1"/>
</dbReference>
<evidence type="ECO:0000256" key="2">
    <source>
        <dbReference type="ARBA" id="ARBA00005096"/>
    </source>
</evidence>
<dbReference type="PANTHER" id="PTHR43809">
    <property type="entry name" value="NITRITE REDUCTASE (NADH) LARGE SUBUNIT"/>
    <property type="match status" value="1"/>
</dbReference>
<evidence type="ECO:0000259" key="18">
    <source>
        <dbReference type="Pfam" id="PF03460"/>
    </source>
</evidence>
<dbReference type="Proteomes" id="UP000243207">
    <property type="component" value="Chromosome I"/>
</dbReference>
<keyword evidence="8 16" id="KW-0479">Metal-binding</keyword>
<dbReference type="GO" id="GO:0050661">
    <property type="term" value="F:NADP binding"/>
    <property type="evidence" value="ECO:0007669"/>
    <property type="project" value="UniProtKB-UniRule"/>
</dbReference>
<dbReference type="Gene3D" id="3.30.390.30">
    <property type="match status" value="1"/>
</dbReference>
<evidence type="ECO:0000259" key="19">
    <source>
        <dbReference type="Pfam" id="PF04324"/>
    </source>
</evidence>
<evidence type="ECO:0000256" key="9">
    <source>
        <dbReference type="ARBA" id="ARBA00022827"/>
    </source>
</evidence>
<accession>A0A1H1UMB4</accession>
<keyword evidence="6 15" id="KW-0285">Flavoprotein</keyword>
<comment type="cofactor">
    <cofactor evidence="1 15">
        <name>FAD</name>
        <dbReference type="ChEBI" id="CHEBI:57692"/>
    </cofactor>
</comment>
<evidence type="ECO:0000256" key="8">
    <source>
        <dbReference type="ARBA" id="ARBA00022723"/>
    </source>
</evidence>
<evidence type="ECO:0000256" key="6">
    <source>
        <dbReference type="ARBA" id="ARBA00022630"/>
    </source>
</evidence>
<sequence length="851" mass="92728">MNSIVTSIKSETLVVIGNGMVGHHCVEQLIEQGALSRYDIHVFGEEKQRAYDRVHLSEYFDGRDADSLAMCDSDFYDCNGVRLHLGVQVLEIDRERKEVITSEGRQAYDQLILATGSYPFVPPIPGAEGNSRLVYRTLEDLDGIRAAAATARRGVVVGGGLLGLEAANALKSLGIEAHVVEFAPRLMPVQLDADGGAALKARIEALGVSVHLARATKEIVAGEEHAYRMNFNDGEFLETDLIVFSAGIRPQDALARACGLEVAERGGVMIDNHCRTSDPAIHAIGECASWNGSIFGLVAPGYTMARNLAKQIAGVDYDPFTGADMSTKLKLLGVDVGSIGDAHAATPGAKSYRFIDEATSTYRRLVVSADGKHVIGAVLVGDNSYYDTLLQYAQNGIKLPADPSSLILPMSDGAPTLGADALPDTATICSCHNVTKGAVCCAVDAGCTDLGELKGQTKAATGCGGCSALLKQVFEHELTARGVEVDKSLCEHFAYTRQELYGIVRVENIHSFDELLAKHGRGHHGCYTCKPAVGSILASCWNQPITDPLLIPLQDTNDTFMANMQKNGTYSIVPRIAGGEITPEKLIVLGQVAKKYDLYTKITGGQRIDLFGAQLHELPDIWGELIAAGFETGHAYGKSLRTVKSCVGSTWCRYGVQDSVSMALRLEDRYKGLRSPHKIKFGVSGCTRECAEAQSKDIGVIATENGWNLYVAGNGGMRPRHAELFATDLDDETLVRYIDRFLMFYVRTADKLQRTSVWRESLEGGLDYLKDVIINDSLGLGEELESQMQLVVDRYECEWANALNDPEKLKRFRTFVNDERGDPDIHFVKERGQRRPVNASELHLIKTEEIA</sequence>
<comment type="cofactor">
    <cofactor evidence="16">
        <name>[4Fe-4S] cluster</name>
        <dbReference type="ChEBI" id="CHEBI:49883"/>
    </cofactor>
    <text evidence="16">Binds 1 [4Fe-4S] cluster per subunit.</text>
</comment>
<dbReference type="InterPro" id="IPR041854">
    <property type="entry name" value="BFD-like_2Fe2S-bd_dom_sf"/>
</dbReference>
<evidence type="ECO:0000256" key="10">
    <source>
        <dbReference type="ARBA" id="ARBA00023002"/>
    </source>
</evidence>
<dbReference type="InterPro" id="IPR007419">
    <property type="entry name" value="BFD-like_2Fe2S-bd_dom"/>
</dbReference>
<keyword evidence="23" id="KW-1185">Reference proteome</keyword>
<keyword evidence="5 16" id="KW-0349">Heme</keyword>
<evidence type="ECO:0000259" key="21">
    <source>
        <dbReference type="Pfam" id="PF18267"/>
    </source>
</evidence>
<evidence type="ECO:0000256" key="16">
    <source>
        <dbReference type="PIRSR" id="PIRSR037149-1"/>
    </source>
</evidence>
<evidence type="ECO:0000256" key="14">
    <source>
        <dbReference type="ARBA" id="ARBA00034078"/>
    </source>
</evidence>
<dbReference type="InterPro" id="IPR036136">
    <property type="entry name" value="Nit/Sulf_reduc_fer-like_dom_sf"/>
</dbReference>
<proteinExistence type="inferred from homology"/>
<dbReference type="Pfam" id="PF03460">
    <property type="entry name" value="NIR_SIR_ferr"/>
    <property type="match status" value="1"/>
</dbReference>
<dbReference type="FunFam" id="3.30.413.10:FF:000010">
    <property type="entry name" value="Nitrite reductase large subunit"/>
    <property type="match status" value="1"/>
</dbReference>
<dbReference type="GO" id="GO:0051539">
    <property type="term" value="F:4 iron, 4 sulfur cluster binding"/>
    <property type="evidence" value="ECO:0007669"/>
    <property type="project" value="UniProtKB-KW"/>
</dbReference>
<evidence type="ECO:0000313" key="23">
    <source>
        <dbReference type="Proteomes" id="UP000243207"/>
    </source>
</evidence>
<evidence type="ECO:0000256" key="4">
    <source>
        <dbReference type="ARBA" id="ARBA00022485"/>
    </source>
</evidence>
<dbReference type="GO" id="GO:0098809">
    <property type="term" value="F:nitrite reductase activity"/>
    <property type="evidence" value="ECO:0007669"/>
    <property type="project" value="InterPro"/>
</dbReference>
<keyword evidence="13 15" id="KW-0534">Nitrate assimilation</keyword>
<gene>
    <name evidence="22" type="ORF">SAMN05216421_2090</name>
</gene>
<feature type="domain" description="NADH-rubredoxin oxidoreductase C-terminal" evidence="21">
    <location>
        <begin position="326"/>
        <end position="394"/>
    </location>
</feature>
<dbReference type="OrthoDB" id="9768666at2"/>
<dbReference type="Gene3D" id="3.50.50.60">
    <property type="entry name" value="FAD/NAD(P)-binding domain"/>
    <property type="match status" value="2"/>
</dbReference>
<evidence type="ECO:0000256" key="11">
    <source>
        <dbReference type="ARBA" id="ARBA00023004"/>
    </source>
</evidence>
<dbReference type="Pfam" id="PF04324">
    <property type="entry name" value="Fer2_BFD"/>
    <property type="match status" value="1"/>
</dbReference>
<reference evidence="23" key="1">
    <citation type="submission" date="2016-10" db="EMBL/GenBank/DDBJ databases">
        <authorList>
            <person name="Varghese N."/>
            <person name="Submissions S."/>
        </authorList>
    </citation>
    <scope>NUCLEOTIDE SEQUENCE [LARGE SCALE GENOMIC DNA]</scope>
    <source>
        <strain evidence="23">NRRL B-51270</strain>
    </source>
</reference>
<dbReference type="NCBIfam" id="NF011565">
    <property type="entry name" value="PRK14989.1"/>
    <property type="match status" value="1"/>
</dbReference>
<evidence type="ECO:0000313" key="22">
    <source>
        <dbReference type="EMBL" id="SDS73674.1"/>
    </source>
</evidence>
<evidence type="ECO:0000256" key="5">
    <source>
        <dbReference type="ARBA" id="ARBA00022617"/>
    </source>
</evidence>
<dbReference type="InterPro" id="IPR016156">
    <property type="entry name" value="FAD/NAD-linked_Rdtase_dimer_sf"/>
</dbReference>
<dbReference type="Pfam" id="PF01077">
    <property type="entry name" value="NIR_SIR"/>
    <property type="match status" value="1"/>
</dbReference>
<comment type="cofactor">
    <cofactor evidence="16">
        <name>siroheme</name>
        <dbReference type="ChEBI" id="CHEBI:60052"/>
    </cofactor>
    <text evidence="16">Binds 1 siroheme per subunit.</text>
</comment>
<dbReference type="NCBIfam" id="TIGR02374">
    <property type="entry name" value="nitri_red_nirB"/>
    <property type="match status" value="1"/>
</dbReference>
<keyword evidence="12 16" id="KW-0411">Iron-sulfur</keyword>
<dbReference type="RefSeq" id="WP_093394218.1">
    <property type="nucleotide sequence ID" value="NZ_LT629736.1"/>
</dbReference>
<dbReference type="GO" id="GO:0050660">
    <property type="term" value="F:flavin adenine dinucleotide binding"/>
    <property type="evidence" value="ECO:0007669"/>
    <property type="project" value="UniProtKB-UniRule"/>
</dbReference>
<dbReference type="SUPFAM" id="SSF55124">
    <property type="entry name" value="Nitrite/Sulfite reductase N-terminal domain-like"/>
    <property type="match status" value="1"/>
</dbReference>
<dbReference type="STRING" id="487184.SAMN05216421_2090"/>
<dbReference type="InterPro" id="IPR017121">
    <property type="entry name" value="Nitrite_Rdtase_lsu"/>
</dbReference>
<feature type="binding site" evidence="16">
    <location>
        <position position="652"/>
    </location>
    <ligand>
        <name>[4Fe-4S] cluster</name>
        <dbReference type="ChEBI" id="CHEBI:49883"/>
    </ligand>
</feature>
<dbReference type="EMBL" id="LT629736">
    <property type="protein sequence ID" value="SDS73674.1"/>
    <property type="molecule type" value="Genomic_DNA"/>
</dbReference>
<organism evidence="22 23">
    <name type="scientific">Halopseudomonas xinjiangensis</name>
    <dbReference type="NCBI Taxonomy" id="487184"/>
    <lineage>
        <taxon>Bacteria</taxon>
        <taxon>Pseudomonadati</taxon>
        <taxon>Pseudomonadota</taxon>
        <taxon>Gammaproteobacteria</taxon>
        <taxon>Pseudomonadales</taxon>
        <taxon>Pseudomonadaceae</taxon>
        <taxon>Halopseudomonas</taxon>
    </lineage>
</organism>
<feature type="binding site" evidence="16">
    <location>
        <position position="690"/>
    </location>
    <ligand>
        <name>[4Fe-4S] cluster</name>
        <dbReference type="ChEBI" id="CHEBI:49883"/>
    </ligand>
</feature>
<keyword evidence="10" id="KW-0560">Oxidoreductase</keyword>
<dbReference type="PRINTS" id="PR00397">
    <property type="entry name" value="SIROHAEM"/>
</dbReference>
<evidence type="ECO:0000259" key="17">
    <source>
        <dbReference type="Pfam" id="PF01077"/>
    </source>
</evidence>
<dbReference type="InterPro" id="IPR036188">
    <property type="entry name" value="FAD/NAD-bd_sf"/>
</dbReference>
<evidence type="ECO:0000256" key="7">
    <source>
        <dbReference type="ARBA" id="ARBA00022714"/>
    </source>
</evidence>
<dbReference type="Pfam" id="PF18267">
    <property type="entry name" value="Rubredoxin_C"/>
    <property type="match status" value="1"/>
</dbReference>
<dbReference type="AlphaFoldDB" id="A0A1H1UMB4"/>
<feature type="domain" description="FAD/NAD(P)-binding" evidence="20">
    <location>
        <begin position="13"/>
        <end position="291"/>
    </location>
</feature>
<dbReference type="GO" id="GO:0051537">
    <property type="term" value="F:2 iron, 2 sulfur cluster binding"/>
    <property type="evidence" value="ECO:0007669"/>
    <property type="project" value="UniProtKB-KW"/>
</dbReference>
<dbReference type="GO" id="GO:0042128">
    <property type="term" value="P:nitrate assimilation"/>
    <property type="evidence" value="ECO:0007669"/>
    <property type="project" value="UniProtKB-UniRule"/>
</dbReference>
<dbReference type="InterPro" id="IPR012744">
    <property type="entry name" value="Nitri_red_NirB"/>
</dbReference>
<keyword evidence="4 16" id="KW-0004">4Fe-4S</keyword>
<feature type="domain" description="Nitrite/Sulfite reductase ferredoxin-like" evidence="18">
    <location>
        <begin position="565"/>
        <end position="627"/>
    </location>
</feature>
<dbReference type="InterPro" id="IPR041575">
    <property type="entry name" value="Rubredoxin_C"/>
</dbReference>
<dbReference type="SUPFAM" id="SSF56014">
    <property type="entry name" value="Nitrite and sulphite reductase 4Fe-4S domain-like"/>
    <property type="match status" value="1"/>
</dbReference>
<feature type="domain" description="Nitrite/sulphite reductase 4Fe-4S" evidence="17">
    <location>
        <begin position="637"/>
        <end position="758"/>
    </location>
</feature>
<comment type="pathway">
    <text evidence="2">Nitrogen metabolism; nitrate reduction (assimilation).</text>
</comment>
<comment type="similarity">
    <text evidence="3">Belongs to the nitrite and sulfite reductase 4Fe-4S domain family.</text>
</comment>
<dbReference type="PIRSF" id="PIRSF037149">
    <property type="entry name" value="NirB"/>
    <property type="match status" value="1"/>
</dbReference>
<dbReference type="FunFam" id="1.10.10.1100:FF:000002">
    <property type="entry name" value="Nitrite reductase large subunit"/>
    <property type="match status" value="1"/>
</dbReference>
<comment type="cofactor">
    <cofactor evidence="14">
        <name>[2Fe-2S] cluster</name>
        <dbReference type="ChEBI" id="CHEBI:190135"/>
    </cofactor>
</comment>
<dbReference type="Gene3D" id="1.10.10.1100">
    <property type="entry name" value="BFD-like [2Fe-2S]-binding domain"/>
    <property type="match status" value="1"/>
</dbReference>
<dbReference type="InterPro" id="IPR045854">
    <property type="entry name" value="NO2/SO3_Rdtase_4Fe4S_sf"/>
</dbReference>
<name>A0A1H1UMB4_9GAMM</name>
<evidence type="ECO:0000256" key="12">
    <source>
        <dbReference type="ARBA" id="ARBA00023014"/>
    </source>
</evidence>
<dbReference type="FunFam" id="3.50.50.60:FF:000033">
    <property type="entry name" value="Nitrite reductase [NAD(P)H], large subunit"/>
    <property type="match status" value="1"/>
</dbReference>
<evidence type="ECO:0000256" key="15">
    <source>
        <dbReference type="PIRNR" id="PIRNR037149"/>
    </source>
</evidence>
<feature type="domain" description="BFD-like [2Fe-2S]-binding" evidence="19">
    <location>
        <begin position="428"/>
        <end position="475"/>
    </location>
</feature>
<evidence type="ECO:0000256" key="13">
    <source>
        <dbReference type="ARBA" id="ARBA00023063"/>
    </source>
</evidence>
<dbReference type="Gene3D" id="3.30.413.10">
    <property type="entry name" value="Sulfite Reductase Hemoprotein, domain 1"/>
    <property type="match status" value="1"/>
</dbReference>
<dbReference type="GO" id="GO:0046872">
    <property type="term" value="F:metal ion binding"/>
    <property type="evidence" value="ECO:0007669"/>
    <property type="project" value="UniProtKB-KW"/>
</dbReference>
<feature type="binding site" evidence="16">
    <location>
        <position position="646"/>
    </location>
    <ligand>
        <name>[4Fe-4S] cluster</name>
        <dbReference type="ChEBI" id="CHEBI:49883"/>
    </ligand>
</feature>
<dbReference type="GO" id="GO:0020037">
    <property type="term" value="F:heme binding"/>
    <property type="evidence" value="ECO:0007669"/>
    <property type="project" value="InterPro"/>
</dbReference>
<feature type="binding site" description="axial binding residue" evidence="16">
    <location>
        <position position="690"/>
    </location>
    <ligand>
        <name>siroheme</name>
        <dbReference type="ChEBI" id="CHEBI:60052"/>
    </ligand>
    <ligandPart>
        <name>Fe</name>
        <dbReference type="ChEBI" id="CHEBI:18248"/>
    </ligandPart>
</feature>
<feature type="binding site" evidence="16">
    <location>
        <position position="686"/>
    </location>
    <ligand>
        <name>[4Fe-4S] cluster</name>
        <dbReference type="ChEBI" id="CHEBI:49883"/>
    </ligand>
</feature>
<dbReference type="PRINTS" id="PR00411">
    <property type="entry name" value="PNDRDTASEI"/>
</dbReference>